<proteinExistence type="predicted"/>
<dbReference type="GO" id="GO:0003723">
    <property type="term" value="F:RNA binding"/>
    <property type="evidence" value="ECO:0007669"/>
    <property type="project" value="TreeGrafter"/>
</dbReference>
<dbReference type="Gene3D" id="3.40.50.300">
    <property type="entry name" value="P-loop containing nucleotide triphosphate hydrolases"/>
    <property type="match status" value="1"/>
</dbReference>
<feature type="non-terminal residue" evidence="1">
    <location>
        <position position="1"/>
    </location>
</feature>
<protein>
    <submittedName>
        <fullName evidence="1">Uncharacterized protein</fullName>
    </submittedName>
</protein>
<reference evidence="1" key="1">
    <citation type="submission" date="2021-02" db="EMBL/GenBank/DDBJ databases">
        <authorList>
            <person name="Nowell W R."/>
        </authorList>
    </citation>
    <scope>NUCLEOTIDE SEQUENCE</scope>
</reference>
<dbReference type="SUPFAM" id="SSF52540">
    <property type="entry name" value="P-loop containing nucleoside triphosphate hydrolases"/>
    <property type="match status" value="1"/>
</dbReference>
<feature type="non-terminal residue" evidence="1">
    <location>
        <position position="143"/>
    </location>
</feature>
<name>A0A820C094_9BILA</name>
<comment type="caution">
    <text evidence="1">The sequence shown here is derived from an EMBL/GenBank/DDBJ whole genome shotgun (WGS) entry which is preliminary data.</text>
</comment>
<gene>
    <name evidence="1" type="ORF">OTI717_LOCUS38789</name>
</gene>
<dbReference type="Proteomes" id="UP000663823">
    <property type="component" value="Unassembled WGS sequence"/>
</dbReference>
<accession>A0A820C094</accession>
<dbReference type="EMBL" id="CAJOAX010022361">
    <property type="protein sequence ID" value="CAF4206408.1"/>
    <property type="molecule type" value="Genomic_DNA"/>
</dbReference>
<sequence>CNHLMNEPHYIAPEVAQQISTEAMNLLKPVSDSSTTKNPTGINATTINPTGTNVTTIYPRKYWIRKINTNALNKQRCELTRIIYCTAGVRLQRLILAKTLQDFTHIILDEVHERDQSMDFSLILIRTSWLRNYQNVKIVLMSA</sequence>
<dbReference type="AlphaFoldDB" id="A0A820C094"/>
<dbReference type="InterPro" id="IPR027417">
    <property type="entry name" value="P-loop_NTPase"/>
</dbReference>
<dbReference type="PANTHER" id="PTHR18934">
    <property type="entry name" value="ATP-DEPENDENT RNA HELICASE"/>
    <property type="match status" value="1"/>
</dbReference>
<evidence type="ECO:0000313" key="2">
    <source>
        <dbReference type="Proteomes" id="UP000663823"/>
    </source>
</evidence>
<dbReference type="GO" id="GO:0004386">
    <property type="term" value="F:helicase activity"/>
    <property type="evidence" value="ECO:0007669"/>
    <property type="project" value="TreeGrafter"/>
</dbReference>
<evidence type="ECO:0000313" key="1">
    <source>
        <dbReference type="EMBL" id="CAF4206408.1"/>
    </source>
</evidence>
<dbReference type="PANTHER" id="PTHR18934:SF113">
    <property type="entry name" value="ATP-DEPENDENT RNA HELICASE TDRD9"/>
    <property type="match status" value="1"/>
</dbReference>
<organism evidence="1 2">
    <name type="scientific">Rotaria sordida</name>
    <dbReference type="NCBI Taxonomy" id="392033"/>
    <lineage>
        <taxon>Eukaryota</taxon>
        <taxon>Metazoa</taxon>
        <taxon>Spiralia</taxon>
        <taxon>Gnathifera</taxon>
        <taxon>Rotifera</taxon>
        <taxon>Eurotatoria</taxon>
        <taxon>Bdelloidea</taxon>
        <taxon>Philodinida</taxon>
        <taxon>Philodinidae</taxon>
        <taxon>Rotaria</taxon>
    </lineage>
</organism>